<keyword evidence="4" id="KW-1133">Transmembrane helix</keyword>
<dbReference type="Gene3D" id="2.140.10.30">
    <property type="entry name" value="Dipeptidylpeptidase IV, N-terminal domain"/>
    <property type="match status" value="2"/>
</dbReference>
<gene>
    <name evidence="6" type="ORF">EB796_024296</name>
</gene>
<evidence type="ECO:0000256" key="1">
    <source>
        <dbReference type="ARBA" id="ARBA00022438"/>
    </source>
</evidence>
<feature type="domain" description="Dipeptidylpeptidase IV N-terminal" evidence="5">
    <location>
        <begin position="264"/>
        <end position="478"/>
    </location>
</feature>
<dbReference type="GO" id="GO:0004177">
    <property type="term" value="F:aminopeptidase activity"/>
    <property type="evidence" value="ECO:0007669"/>
    <property type="project" value="UniProtKB-KW"/>
</dbReference>
<dbReference type="Proteomes" id="UP000593567">
    <property type="component" value="Unassembled WGS sequence"/>
</dbReference>
<name>A0A7J7IU55_BUGNE</name>
<evidence type="ECO:0000256" key="4">
    <source>
        <dbReference type="SAM" id="Phobius"/>
    </source>
</evidence>
<evidence type="ECO:0000256" key="3">
    <source>
        <dbReference type="ARBA" id="ARBA00023180"/>
    </source>
</evidence>
<dbReference type="AlphaFoldDB" id="A0A7J7IU55"/>
<dbReference type="SUPFAM" id="SSF82171">
    <property type="entry name" value="DPP6 N-terminal domain-like"/>
    <property type="match status" value="1"/>
</dbReference>
<dbReference type="GO" id="GO:0005886">
    <property type="term" value="C:plasma membrane"/>
    <property type="evidence" value="ECO:0007669"/>
    <property type="project" value="TreeGrafter"/>
</dbReference>
<feature type="domain" description="Dipeptidylpeptidase IV N-terminal" evidence="5">
    <location>
        <begin position="132"/>
        <end position="255"/>
    </location>
</feature>
<dbReference type="InterPro" id="IPR050278">
    <property type="entry name" value="Serine_Prot_S9B/DPPIV"/>
</dbReference>
<dbReference type="OrthoDB" id="16520at2759"/>
<keyword evidence="2" id="KW-0720">Serine protease</keyword>
<keyword evidence="7" id="KW-1185">Reference proteome</keyword>
<keyword evidence="4" id="KW-0472">Membrane</keyword>
<dbReference type="PANTHER" id="PTHR11731">
    <property type="entry name" value="PROTEASE FAMILY S9B,C DIPEPTIDYL-PEPTIDASE IV-RELATED"/>
    <property type="match status" value="1"/>
</dbReference>
<proteinExistence type="predicted"/>
<dbReference type="GO" id="GO:0008236">
    <property type="term" value="F:serine-type peptidase activity"/>
    <property type="evidence" value="ECO:0007669"/>
    <property type="project" value="UniProtKB-KW"/>
</dbReference>
<reference evidence="6" key="1">
    <citation type="submission" date="2020-06" db="EMBL/GenBank/DDBJ databases">
        <title>Draft genome of Bugula neritina, a colonial animal packing powerful symbionts and potential medicines.</title>
        <authorList>
            <person name="Rayko M."/>
        </authorList>
    </citation>
    <scope>NUCLEOTIDE SEQUENCE [LARGE SCALE GENOMIC DNA]</scope>
    <source>
        <strain evidence="6">Kwan_BN1</strain>
    </source>
</reference>
<dbReference type="InterPro" id="IPR002469">
    <property type="entry name" value="Peptidase_S9B_N"/>
</dbReference>
<dbReference type="Pfam" id="PF00930">
    <property type="entry name" value="DPPIV_N"/>
    <property type="match status" value="2"/>
</dbReference>
<dbReference type="EMBL" id="VXIV02003403">
    <property type="protein sequence ID" value="KAF6017400.1"/>
    <property type="molecule type" value="Genomic_DNA"/>
</dbReference>
<evidence type="ECO:0000259" key="5">
    <source>
        <dbReference type="Pfam" id="PF00930"/>
    </source>
</evidence>
<keyword evidence="1" id="KW-0645">Protease</keyword>
<evidence type="ECO:0000313" key="7">
    <source>
        <dbReference type="Proteomes" id="UP000593567"/>
    </source>
</evidence>
<dbReference type="GO" id="GO:0008239">
    <property type="term" value="F:dipeptidyl-peptidase activity"/>
    <property type="evidence" value="ECO:0007669"/>
    <property type="project" value="TreeGrafter"/>
</dbReference>
<comment type="caution">
    <text evidence="6">The sequence shown here is derived from an EMBL/GenBank/DDBJ whole genome shotgun (WGS) entry which is preliminary data.</text>
</comment>
<feature type="transmembrane region" description="Helical" evidence="4">
    <location>
        <begin position="23"/>
        <end position="44"/>
    </location>
</feature>
<keyword evidence="4" id="KW-0812">Transmembrane</keyword>
<sequence length="592" mass="68453">MDRDCEETELVGSEEEPKNWKGIVISLLVIVFILAMIVLAIVLVSEGKQEDDPGVPLTFDMLTNPFLHRELSAPLDFHFTSDGEHFVSIIQKEKGRAITLNNVHSNSDTVELVPSELFQSELRHLSTARLSPDSLYLLLKIQSDESSNPWYYIYERESGRFVDDSHFQNEMTLRCAYWIGDQHELLYIKDEAILFRPDLNNSNPVTISNFPSNQNTITYNGHTNSMYREILEKDCMVWVSPDSMYVAFARFRQNITKSPPSQYMQVTVHIAEIRSFNSEMQLTAEDKVDTSRLVYLKAMSWTNDNRLMVVWLDQQQKTVTYLLCNVNSSICYLNYEYEAEDVNLHWTDVYTTPVFGQEATDTNFYTIFPDPENEFKLHRHLAAIELNPLARKEPKKTYLTKHAWSDNKIVHVDKNILFFTSTGRNYTHNHLYSINLANSHTKCLTCDLQLGVKCFYVDVIFSKTSDKVMLSCLGPDIPSYHILLANRSTAESGEEVALTYVRQIDTERHQELVNLLEDVKLPTIEYYTVKLDNDMDASVKLHVPAVVNRTLTFTYGLVIMLNSKLGDQQLIKYTLIYTPCFWPKTKVLWLHM</sequence>
<evidence type="ECO:0000256" key="2">
    <source>
        <dbReference type="ARBA" id="ARBA00022825"/>
    </source>
</evidence>
<organism evidence="6 7">
    <name type="scientific">Bugula neritina</name>
    <name type="common">Brown bryozoan</name>
    <name type="synonym">Sertularia neritina</name>
    <dbReference type="NCBI Taxonomy" id="10212"/>
    <lineage>
        <taxon>Eukaryota</taxon>
        <taxon>Metazoa</taxon>
        <taxon>Spiralia</taxon>
        <taxon>Lophotrochozoa</taxon>
        <taxon>Bryozoa</taxon>
        <taxon>Gymnolaemata</taxon>
        <taxon>Cheilostomatida</taxon>
        <taxon>Flustrina</taxon>
        <taxon>Buguloidea</taxon>
        <taxon>Bugulidae</taxon>
        <taxon>Bugula</taxon>
    </lineage>
</organism>
<dbReference type="GO" id="GO:0006508">
    <property type="term" value="P:proteolysis"/>
    <property type="evidence" value="ECO:0007669"/>
    <property type="project" value="InterPro"/>
</dbReference>
<keyword evidence="3" id="KW-0325">Glycoprotein</keyword>
<accession>A0A7J7IU55</accession>
<protein>
    <submittedName>
        <fullName evidence="6">DPP6</fullName>
    </submittedName>
</protein>
<keyword evidence="1" id="KW-0031">Aminopeptidase</keyword>
<keyword evidence="1" id="KW-0378">Hydrolase</keyword>
<evidence type="ECO:0000313" key="6">
    <source>
        <dbReference type="EMBL" id="KAF6017400.1"/>
    </source>
</evidence>
<dbReference type="PANTHER" id="PTHR11731:SF200">
    <property type="entry name" value="DIPEPTIDYL PEPTIDASE 10, ISOFORM B"/>
    <property type="match status" value="1"/>
</dbReference>